<gene>
    <name evidence="7" type="ORF">JF537_20570</name>
</gene>
<evidence type="ECO:0000256" key="1">
    <source>
        <dbReference type="ARBA" id="ARBA00004141"/>
    </source>
</evidence>
<dbReference type="InterPro" id="IPR006480">
    <property type="entry name" value="Phage_holin_4_1"/>
</dbReference>
<sequence length="149" mass="16294">MENLLKWLLTVIGGFVTFLFGAWSIALNILIVLVVFDYLTGMVAGAVNGELKSRIGLVGIARKVFIFVMVAVSHMVDLLLIENKIEVGFAVMSMVVVAYCLNEILSIIENAGKMGIYIPDPLTKAIAILRNTSDKEPRPPVSVKKEEGQ</sequence>
<reference evidence="7" key="1">
    <citation type="submission" date="2020-12" db="EMBL/GenBank/DDBJ databases">
        <title>PHA producing bacteria isolated from mangrove.</title>
        <authorList>
            <person name="Zheng W."/>
            <person name="Yu S."/>
            <person name="Huang Y."/>
        </authorList>
    </citation>
    <scope>NUCLEOTIDE SEQUENCE</scope>
    <source>
        <strain evidence="7">GN22-4</strain>
    </source>
</reference>
<dbReference type="GO" id="GO:0016020">
    <property type="term" value="C:membrane"/>
    <property type="evidence" value="ECO:0007669"/>
    <property type="project" value="UniProtKB-SubCell"/>
</dbReference>
<evidence type="ECO:0000256" key="2">
    <source>
        <dbReference type="ARBA" id="ARBA00022692"/>
    </source>
</evidence>
<evidence type="ECO:0000256" key="4">
    <source>
        <dbReference type="ARBA" id="ARBA00023136"/>
    </source>
</evidence>
<evidence type="ECO:0000256" key="5">
    <source>
        <dbReference type="ARBA" id="ARBA00023600"/>
    </source>
</evidence>
<keyword evidence="2 6" id="KW-0812">Transmembrane</keyword>
<evidence type="ECO:0000256" key="3">
    <source>
        <dbReference type="ARBA" id="ARBA00022989"/>
    </source>
</evidence>
<evidence type="ECO:0000313" key="8">
    <source>
        <dbReference type="Proteomes" id="UP000664578"/>
    </source>
</evidence>
<feature type="transmembrane region" description="Helical" evidence="6">
    <location>
        <begin position="12"/>
        <end position="39"/>
    </location>
</feature>
<dbReference type="EMBL" id="JAEMWV010000018">
    <property type="protein sequence ID" value="MBN8253924.1"/>
    <property type="molecule type" value="Genomic_DNA"/>
</dbReference>
<dbReference type="Proteomes" id="UP000664578">
    <property type="component" value="Unassembled WGS sequence"/>
</dbReference>
<protein>
    <submittedName>
        <fullName evidence="7">Phage holin family protein</fullName>
    </submittedName>
</protein>
<comment type="subcellular location">
    <subcellularLocation>
        <location evidence="1">Membrane</location>
        <topology evidence="1">Multi-pass membrane protein</topology>
    </subcellularLocation>
</comment>
<dbReference type="NCBIfam" id="TIGR01593">
    <property type="entry name" value="holin_tox_secr"/>
    <property type="match status" value="1"/>
</dbReference>
<name>A0A8I1SPV8_9BACI</name>
<keyword evidence="3 6" id="KW-1133">Transmembrane helix</keyword>
<evidence type="ECO:0000313" key="7">
    <source>
        <dbReference type="EMBL" id="MBN8253924.1"/>
    </source>
</evidence>
<comment type="similarity">
    <text evidence="5">Belongs to the bacteriophage holin family. Cp-1 holin subfamily.</text>
</comment>
<organism evidence="7 8">
    <name type="scientific">Priestia flexa</name>
    <dbReference type="NCBI Taxonomy" id="86664"/>
    <lineage>
        <taxon>Bacteria</taxon>
        <taxon>Bacillati</taxon>
        <taxon>Bacillota</taxon>
        <taxon>Bacilli</taxon>
        <taxon>Bacillales</taxon>
        <taxon>Bacillaceae</taxon>
        <taxon>Priestia</taxon>
    </lineage>
</organism>
<comment type="caution">
    <text evidence="7">The sequence shown here is derived from an EMBL/GenBank/DDBJ whole genome shotgun (WGS) entry which is preliminary data.</text>
</comment>
<accession>A0A8I1SPV8</accession>
<dbReference type="RefSeq" id="WP_100346970.1">
    <property type="nucleotide sequence ID" value="NZ_JAEMWV010000018.1"/>
</dbReference>
<feature type="transmembrane region" description="Helical" evidence="6">
    <location>
        <begin position="87"/>
        <end position="108"/>
    </location>
</feature>
<feature type="transmembrane region" description="Helical" evidence="6">
    <location>
        <begin position="60"/>
        <end position="81"/>
    </location>
</feature>
<dbReference type="AlphaFoldDB" id="A0A8I1SPV8"/>
<proteinExistence type="inferred from homology"/>
<dbReference type="Pfam" id="PF05105">
    <property type="entry name" value="Phage_holin_4_1"/>
    <property type="match status" value="1"/>
</dbReference>
<keyword evidence="4 6" id="KW-0472">Membrane</keyword>
<evidence type="ECO:0000256" key="6">
    <source>
        <dbReference type="SAM" id="Phobius"/>
    </source>
</evidence>